<gene>
    <name evidence="1" type="ORF">FA13DRAFT_1713810</name>
</gene>
<evidence type="ECO:0000313" key="2">
    <source>
        <dbReference type="Proteomes" id="UP000298030"/>
    </source>
</evidence>
<reference evidence="1 2" key="1">
    <citation type="journal article" date="2019" name="Nat. Ecol. Evol.">
        <title>Megaphylogeny resolves global patterns of mushroom evolution.</title>
        <authorList>
            <person name="Varga T."/>
            <person name="Krizsan K."/>
            <person name="Foldi C."/>
            <person name="Dima B."/>
            <person name="Sanchez-Garcia M."/>
            <person name="Sanchez-Ramirez S."/>
            <person name="Szollosi G.J."/>
            <person name="Szarkandi J.G."/>
            <person name="Papp V."/>
            <person name="Albert L."/>
            <person name="Andreopoulos W."/>
            <person name="Angelini C."/>
            <person name="Antonin V."/>
            <person name="Barry K.W."/>
            <person name="Bougher N.L."/>
            <person name="Buchanan P."/>
            <person name="Buyck B."/>
            <person name="Bense V."/>
            <person name="Catcheside P."/>
            <person name="Chovatia M."/>
            <person name="Cooper J."/>
            <person name="Damon W."/>
            <person name="Desjardin D."/>
            <person name="Finy P."/>
            <person name="Geml J."/>
            <person name="Haridas S."/>
            <person name="Hughes K."/>
            <person name="Justo A."/>
            <person name="Karasinski D."/>
            <person name="Kautmanova I."/>
            <person name="Kiss B."/>
            <person name="Kocsube S."/>
            <person name="Kotiranta H."/>
            <person name="LaButti K.M."/>
            <person name="Lechner B.E."/>
            <person name="Liimatainen K."/>
            <person name="Lipzen A."/>
            <person name="Lukacs Z."/>
            <person name="Mihaltcheva S."/>
            <person name="Morgado L.N."/>
            <person name="Niskanen T."/>
            <person name="Noordeloos M.E."/>
            <person name="Ohm R.A."/>
            <person name="Ortiz-Santana B."/>
            <person name="Ovrebo C."/>
            <person name="Racz N."/>
            <person name="Riley R."/>
            <person name="Savchenko A."/>
            <person name="Shiryaev A."/>
            <person name="Soop K."/>
            <person name="Spirin V."/>
            <person name="Szebenyi C."/>
            <person name="Tomsovsky M."/>
            <person name="Tulloss R.E."/>
            <person name="Uehling J."/>
            <person name="Grigoriev I.V."/>
            <person name="Vagvolgyi C."/>
            <person name="Papp T."/>
            <person name="Martin F.M."/>
            <person name="Miettinen O."/>
            <person name="Hibbett D.S."/>
            <person name="Nagy L.G."/>
        </authorList>
    </citation>
    <scope>NUCLEOTIDE SEQUENCE [LARGE SCALE GENOMIC DNA]</scope>
    <source>
        <strain evidence="1 2">FP101781</strain>
    </source>
</reference>
<proteinExistence type="predicted"/>
<protein>
    <submittedName>
        <fullName evidence="1">Uncharacterized protein</fullName>
    </submittedName>
</protein>
<accession>A0A4Y7SVC1</accession>
<dbReference type="AlphaFoldDB" id="A0A4Y7SVC1"/>
<organism evidence="1 2">
    <name type="scientific">Coprinellus micaceus</name>
    <name type="common">Glistening ink-cap mushroom</name>
    <name type="synonym">Coprinus micaceus</name>
    <dbReference type="NCBI Taxonomy" id="71717"/>
    <lineage>
        <taxon>Eukaryota</taxon>
        <taxon>Fungi</taxon>
        <taxon>Dikarya</taxon>
        <taxon>Basidiomycota</taxon>
        <taxon>Agaricomycotina</taxon>
        <taxon>Agaricomycetes</taxon>
        <taxon>Agaricomycetidae</taxon>
        <taxon>Agaricales</taxon>
        <taxon>Agaricineae</taxon>
        <taxon>Psathyrellaceae</taxon>
        <taxon>Coprinellus</taxon>
    </lineage>
</organism>
<name>A0A4Y7SVC1_COPMI</name>
<sequence>MSMWHAGWFFNPIHNSKLTTESSEGYRTHDSGHPPASFPRFKLVRRIPTKASMSFFQYYKVTRETLRSERHSRPSICHWVVRVGATSASSFRLPASPPPALCLAPRLLGSLSGHVFVAWRSRTLILELTPVIVPQSARPEPHMDLTNRYSPLTHWKHTSLYHRRNVEEGTTDIDPRLNALVMSLQIGLQLRGRFRDVVSISPHPQAPAYQLPECHAMPPPARRNRPLNHKMRRYMPPPPTASSGGVKEIRRIIWGGSATSKDKQIHPPVLRASNRRYYHNRGSIFDNDMLWREEVPKIDEKMHGHGKTQRNSFHCVTFHRATSSSCDQDTLAKRPTIPSLHRPRQSFAYFIPWVAGIQPELGLKVDSPPQNARTALQSPSVGWWEDPRDLEAKVAKKPQYAQATMKPKGLSSVLIRLFDALPNKRHDKRWLLLPNVHQQHATAFWGDPYPWNRPGRKPRWFRLAWTFKSVWSGGGLRVPSKPGSYGAATYLLHVLRWHGKSLDPSGSWASALSKEFTQTAFNRYHDVPLGPQRAEQSNGHDMSCRRAELIKRNSFLWRDLYIANWLSQNHHHVLEAKRQAGYHKAVPSLRSRRLLQF</sequence>
<comment type="caution">
    <text evidence="1">The sequence shown here is derived from an EMBL/GenBank/DDBJ whole genome shotgun (WGS) entry which is preliminary data.</text>
</comment>
<evidence type="ECO:0000313" key="1">
    <source>
        <dbReference type="EMBL" id="TEB25762.1"/>
    </source>
</evidence>
<keyword evidence="2" id="KW-1185">Reference proteome</keyword>
<dbReference type="Proteomes" id="UP000298030">
    <property type="component" value="Unassembled WGS sequence"/>
</dbReference>
<dbReference type="EMBL" id="QPFP01000054">
    <property type="protein sequence ID" value="TEB25762.1"/>
    <property type="molecule type" value="Genomic_DNA"/>
</dbReference>